<keyword evidence="8 9" id="KW-0424">Laminin EGF-like domain</keyword>
<evidence type="ECO:0000256" key="10">
    <source>
        <dbReference type="PROSITE-ProRule" id="PRU10141"/>
    </source>
</evidence>
<evidence type="ECO:0000313" key="16">
    <source>
        <dbReference type="EMBL" id="KAK2148047.1"/>
    </source>
</evidence>
<dbReference type="Gene3D" id="2.60.120.260">
    <property type="entry name" value="Galactose-binding domain-like"/>
    <property type="match status" value="1"/>
</dbReference>
<feature type="domain" description="Laminin EGF-like" evidence="14">
    <location>
        <begin position="837"/>
        <end position="888"/>
    </location>
</feature>
<feature type="domain" description="Laminin N-terminal" evidence="15">
    <location>
        <begin position="287"/>
        <end position="513"/>
    </location>
</feature>
<dbReference type="GO" id="GO:0004672">
    <property type="term" value="F:protein kinase activity"/>
    <property type="evidence" value="ECO:0007669"/>
    <property type="project" value="InterPro"/>
</dbReference>
<evidence type="ECO:0000313" key="17">
    <source>
        <dbReference type="Proteomes" id="UP001208570"/>
    </source>
</evidence>
<dbReference type="SUPFAM" id="SSF56112">
    <property type="entry name" value="Protein kinase-like (PK-like)"/>
    <property type="match status" value="1"/>
</dbReference>
<dbReference type="Pfam" id="PF01833">
    <property type="entry name" value="TIG"/>
    <property type="match status" value="1"/>
</dbReference>
<evidence type="ECO:0000256" key="9">
    <source>
        <dbReference type="PROSITE-ProRule" id="PRU00460"/>
    </source>
</evidence>
<feature type="domain" description="Protein kinase" evidence="13">
    <location>
        <begin position="1368"/>
        <end position="1539"/>
    </location>
</feature>
<feature type="domain" description="Laminin EGF-like" evidence="14">
    <location>
        <begin position="783"/>
        <end position="836"/>
    </location>
</feature>
<sequence length="1539" mass="170118">MGFGDGCRNDARMVALLAVLFIDLIHVTYSQLYPPFFNAALHKPVVSHPPDVTCGETGTERFCDSASDEQSTRTCSEEYCTSSCPHGDSWPNYQTITEKYDSGDFNVGGCVKEERGFTAPTSTGTSDCLRFSGTGNDCSMPLQKEWLAPIVFLNRMWKTSFAFWIYNGLENKRGTILDAFYDRSSTDSVLRIVLERERLSVISGRTTLEADTWTVPRDQWTHVGIQLNNKTISVFINGEHAPPGYYNVSLRENNNAINWWIGNSHDNDYNPFVGYLQDFRIYFDVLANRGINSIYNNGTLRQTRIYPTCHCPRDFPRIREDEQTYCIQNPGRGSTSREMFRLNRLAHALEYVNDDHIDKAWITTSPLEEVSVDIDLGDVYEVHHVEIKLYSPVPNLLTIERKSSNSSDWLPWQYFSENCRTEVGKDTNGQMTSPDDVICREIINFDSKFIYSGAKIVLDLLQGRPGMINGSMTSALHDFLLARAVRVTLKGHPFVTDRKQKYHGISELKVNATCDCNGHGSDCHLNKHPYECVCAPSSYTSGTQCDVCVANSYQVIEHATGAVLQCRPCDCDVSGTIGQNDTCQLEGGQCNCKPLVTGRACDSCIRGYYNLTAASLDGCQPCNCNTSGTVNGSDVCDGLTGQCPCKENVDGLKCDSCKPGYFSFAENHTAGCLGCNCDERGTLPGNDSCDIYTATCFCKRYVTGHSCDQCQDGTYNLQLDNPEGCEMCHCNTSFGAVNISCNVTSGLCNCRDHVTGNDCDSCEAGYYGLDLVDIANNGCSRRCSCDPTGTEPNSTDLCDEFGGQCRCKPGISGRQCDQCSPGGYRFGASKTEVCLPCDCDVSGTANGSIACNESGACYCKLHVTGAKCDTCAPGYFNLSADHVDGCLSCNCFAGGTVASTNCDPEQGQCVCLPGDGDPELGGRTCMAYVTSILPDYGPLAGGTNITMTTGFLGDVSSVSVYLGDHECSVDKQTSNQTVLNCTSPKIPLESRDFNSPQPVTVTWARSGERATSNVTFTYRADPVVEGIKPLRTIVGGGLYLTVTGQHLDSVMFPYMTVTMVKRQDDKEMIRKMYTTSCKVKTNHVMICRTPNLTSSEVITVRRRRSLVLDALHHVNIHGRQRRQANGQDSPLINDYEMTFYLGFILDGVESYRNMSIQNPKIGILRVFKNPEFDMFPDEGHIKPYRIFWPMNDNHILISGRYLNYGCTLEDYLIQIGTANCTLNKLYDSSVVCVPPTPEPDVQTNINGRLQDYPQVVVHVGNIHHLVGYIDYQKTFWDYKILRYGIVGGVAALILLLLIVITYCVLRRSRDKKRSGIDKSRPRSYISAYESKDDGMKPYETIPDPGVMTLMPSDLRIAISDLVVEKEKLSIGKVIGEGHFGEVHVGFLTMDPQSNPELVAVKTLKDNPNRTQQDTIQFLEEATMMKDFKHNNVLNVLGVVVDSDNVQVILPYMENGDLKTFINREDNVFADVGLLAEGSRPSADLQSDPGQDVLLSERGQRPYVHAGEARTAGAEHSGPETQISAAGWLSERRHRKSRAP</sequence>
<dbReference type="Pfam" id="PF13385">
    <property type="entry name" value="Laminin_G_3"/>
    <property type="match status" value="1"/>
</dbReference>
<dbReference type="Proteomes" id="UP001208570">
    <property type="component" value="Unassembled WGS sequence"/>
</dbReference>
<evidence type="ECO:0000256" key="3">
    <source>
        <dbReference type="ARBA" id="ARBA00022525"/>
    </source>
</evidence>
<dbReference type="InterPro" id="IPR017441">
    <property type="entry name" value="Protein_kinase_ATP_BS"/>
</dbReference>
<comment type="caution">
    <text evidence="9">Lacks conserved residue(s) required for the propagation of feature annotation.</text>
</comment>
<dbReference type="GO" id="GO:0005604">
    <property type="term" value="C:basement membrane"/>
    <property type="evidence" value="ECO:0007669"/>
    <property type="project" value="UniProtKB-ARBA"/>
</dbReference>
<dbReference type="FunFam" id="2.10.25.10:FF:000407">
    <property type="entry name" value="Laminin subunit alpha-3"/>
    <property type="match status" value="1"/>
</dbReference>
<comment type="caution">
    <text evidence="16">The sequence shown here is derived from an EMBL/GenBank/DDBJ whole genome shotgun (WGS) entry which is preliminary data.</text>
</comment>
<keyword evidence="10" id="KW-0547">Nucleotide-binding</keyword>
<dbReference type="Gene3D" id="2.10.25.10">
    <property type="entry name" value="Laminin"/>
    <property type="match status" value="5"/>
</dbReference>
<organism evidence="16 17">
    <name type="scientific">Paralvinella palmiformis</name>
    <dbReference type="NCBI Taxonomy" id="53620"/>
    <lineage>
        <taxon>Eukaryota</taxon>
        <taxon>Metazoa</taxon>
        <taxon>Spiralia</taxon>
        <taxon>Lophotrochozoa</taxon>
        <taxon>Annelida</taxon>
        <taxon>Polychaeta</taxon>
        <taxon>Sedentaria</taxon>
        <taxon>Canalipalpata</taxon>
        <taxon>Terebellida</taxon>
        <taxon>Terebelliformia</taxon>
        <taxon>Alvinellidae</taxon>
        <taxon>Paralvinella</taxon>
    </lineage>
</organism>
<dbReference type="PANTHER" id="PTHR10574:SF274">
    <property type="entry name" value="USHERIN"/>
    <property type="match status" value="1"/>
</dbReference>
<proteinExistence type="predicted"/>
<dbReference type="Gene3D" id="2.60.120.200">
    <property type="match status" value="1"/>
</dbReference>
<feature type="disulfide bond" evidence="9">
    <location>
        <begin position="859"/>
        <end position="868"/>
    </location>
</feature>
<keyword evidence="12" id="KW-1133">Transmembrane helix</keyword>
<feature type="disulfide bond" evidence="9">
    <location>
        <begin position="592"/>
        <end position="601"/>
    </location>
</feature>
<evidence type="ECO:0000256" key="11">
    <source>
        <dbReference type="SAM" id="MobiDB-lite"/>
    </source>
</evidence>
<dbReference type="SUPFAM" id="SSF49899">
    <property type="entry name" value="Concanavalin A-like lectins/glucanases"/>
    <property type="match status" value="1"/>
</dbReference>
<evidence type="ECO:0000256" key="6">
    <source>
        <dbReference type="ARBA" id="ARBA00023157"/>
    </source>
</evidence>
<dbReference type="Pfam" id="PF00055">
    <property type="entry name" value="Laminin_N"/>
    <property type="match status" value="1"/>
</dbReference>
<keyword evidence="7" id="KW-0325">Glycoprotein</keyword>
<dbReference type="InterPro" id="IPR013320">
    <property type="entry name" value="ConA-like_dom_sf"/>
</dbReference>
<evidence type="ECO:0000256" key="12">
    <source>
        <dbReference type="SAM" id="Phobius"/>
    </source>
</evidence>
<dbReference type="Gene3D" id="2.60.40.10">
    <property type="entry name" value="Immunoglobulins"/>
    <property type="match status" value="1"/>
</dbReference>
<evidence type="ECO:0000259" key="13">
    <source>
        <dbReference type="PROSITE" id="PS50011"/>
    </source>
</evidence>
<dbReference type="PRINTS" id="PR00011">
    <property type="entry name" value="EGFLAMININ"/>
</dbReference>
<dbReference type="InterPro" id="IPR002049">
    <property type="entry name" value="LE_dom"/>
</dbReference>
<feature type="domain" description="Laminin EGF-like" evidence="14">
    <location>
        <begin position="728"/>
        <end position="781"/>
    </location>
</feature>
<dbReference type="PROSITE" id="PS50011">
    <property type="entry name" value="PROTEIN_KINASE_DOM"/>
    <property type="match status" value="1"/>
</dbReference>
<comment type="subcellular location">
    <subcellularLocation>
        <location evidence="1">Membrane</location>
        <topology evidence="1">Single-pass membrane protein</topology>
    </subcellularLocation>
    <subcellularLocation>
        <location evidence="2">Secreted</location>
    </subcellularLocation>
</comment>
<dbReference type="PROSITE" id="PS50027">
    <property type="entry name" value="EGF_LAM_2"/>
    <property type="match status" value="6"/>
</dbReference>
<keyword evidence="10" id="KW-0067">ATP-binding</keyword>
<dbReference type="FunFam" id="2.10.25.10:FF:000090">
    <property type="entry name" value="laminin subunit alpha"/>
    <property type="match status" value="2"/>
</dbReference>
<dbReference type="GO" id="GO:0016020">
    <property type="term" value="C:membrane"/>
    <property type="evidence" value="ECO:0007669"/>
    <property type="project" value="UniProtKB-SubCell"/>
</dbReference>
<evidence type="ECO:0000256" key="5">
    <source>
        <dbReference type="ARBA" id="ARBA00022737"/>
    </source>
</evidence>
<keyword evidence="17" id="KW-1185">Reference proteome</keyword>
<dbReference type="CDD" id="cd00055">
    <property type="entry name" value="EGF_Lam"/>
    <property type="match status" value="6"/>
</dbReference>
<dbReference type="GO" id="GO:0009887">
    <property type="term" value="P:animal organ morphogenesis"/>
    <property type="evidence" value="ECO:0007669"/>
    <property type="project" value="TreeGrafter"/>
</dbReference>
<dbReference type="Gene3D" id="3.30.200.20">
    <property type="entry name" value="Phosphorylase Kinase, domain 1"/>
    <property type="match status" value="1"/>
</dbReference>
<keyword evidence="5" id="KW-0677">Repeat</keyword>
<name>A0AAD9J7F8_9ANNE</name>
<dbReference type="InterPro" id="IPR002909">
    <property type="entry name" value="IPT_dom"/>
</dbReference>
<dbReference type="GO" id="GO:0005524">
    <property type="term" value="F:ATP binding"/>
    <property type="evidence" value="ECO:0007669"/>
    <property type="project" value="UniProtKB-UniRule"/>
</dbReference>
<dbReference type="PANTHER" id="PTHR10574">
    <property type="entry name" value="NETRIN/LAMININ-RELATED"/>
    <property type="match status" value="1"/>
</dbReference>
<feature type="disulfide bond" evidence="9">
    <location>
        <begin position="807"/>
        <end position="816"/>
    </location>
</feature>
<feature type="disulfide bond" evidence="9">
    <location>
        <begin position="645"/>
        <end position="654"/>
    </location>
</feature>
<keyword evidence="12" id="KW-0472">Membrane</keyword>
<evidence type="ECO:0008006" key="18">
    <source>
        <dbReference type="Google" id="ProtNLM"/>
    </source>
</evidence>
<dbReference type="InterPro" id="IPR014756">
    <property type="entry name" value="Ig_E-set"/>
</dbReference>
<dbReference type="SMART" id="SM00180">
    <property type="entry name" value="EGF_Lam"/>
    <property type="match status" value="8"/>
</dbReference>
<dbReference type="InterPro" id="IPR001245">
    <property type="entry name" value="Ser-Thr/Tyr_kinase_cat_dom"/>
</dbReference>
<feature type="region of interest" description="Disordered" evidence="11">
    <location>
        <begin position="1478"/>
        <end position="1539"/>
    </location>
</feature>
<dbReference type="PROSITE" id="PS01248">
    <property type="entry name" value="EGF_LAM_1"/>
    <property type="match status" value="2"/>
</dbReference>
<dbReference type="FunFam" id="2.10.25.10:FF:000275">
    <property type="entry name" value="usherin"/>
    <property type="match status" value="2"/>
</dbReference>
<dbReference type="Pfam" id="PF00053">
    <property type="entry name" value="EGF_laminin"/>
    <property type="match status" value="7"/>
</dbReference>
<feature type="domain" description="Laminin EGF-like" evidence="14">
    <location>
        <begin position="569"/>
        <end position="621"/>
    </location>
</feature>
<feature type="disulfide bond" evidence="9">
    <location>
        <begin position="698"/>
        <end position="707"/>
    </location>
</feature>
<evidence type="ECO:0000256" key="2">
    <source>
        <dbReference type="ARBA" id="ARBA00004613"/>
    </source>
</evidence>
<evidence type="ECO:0000259" key="15">
    <source>
        <dbReference type="PROSITE" id="PS51117"/>
    </source>
</evidence>
<keyword evidence="6 9" id="KW-1015">Disulfide bond</keyword>
<dbReference type="SUPFAM" id="SSF57196">
    <property type="entry name" value="EGF/Laminin"/>
    <property type="match status" value="6"/>
</dbReference>
<protein>
    <recommendedName>
        <fullName evidence="18">Receptor protein-tyrosine kinase</fullName>
    </recommendedName>
</protein>
<dbReference type="Gene3D" id="2.170.300.10">
    <property type="entry name" value="Tie2 ligand-binding domain superfamily"/>
    <property type="match status" value="1"/>
</dbReference>
<dbReference type="GO" id="GO:0009888">
    <property type="term" value="P:tissue development"/>
    <property type="evidence" value="ECO:0007669"/>
    <property type="project" value="TreeGrafter"/>
</dbReference>
<feature type="transmembrane region" description="Helical" evidence="12">
    <location>
        <begin position="1280"/>
        <end position="1305"/>
    </location>
</feature>
<dbReference type="Pfam" id="PF07714">
    <property type="entry name" value="PK_Tyr_Ser-Thr"/>
    <property type="match status" value="1"/>
</dbReference>
<dbReference type="InterPro" id="IPR011009">
    <property type="entry name" value="Kinase-like_dom_sf"/>
</dbReference>
<evidence type="ECO:0000259" key="14">
    <source>
        <dbReference type="PROSITE" id="PS50027"/>
    </source>
</evidence>
<dbReference type="SMART" id="SM00429">
    <property type="entry name" value="IPT"/>
    <property type="match status" value="2"/>
</dbReference>
<gene>
    <name evidence="16" type="ORF">LSH36_519g03090</name>
</gene>
<dbReference type="SMART" id="SM00136">
    <property type="entry name" value="LamNT"/>
    <property type="match status" value="1"/>
</dbReference>
<feature type="binding site" evidence="10">
    <location>
        <position position="1401"/>
    </location>
    <ligand>
        <name>ATP</name>
        <dbReference type="ChEBI" id="CHEBI:30616"/>
    </ligand>
</feature>
<feature type="domain" description="Laminin EGF-like" evidence="14">
    <location>
        <begin position="622"/>
        <end position="674"/>
    </location>
</feature>
<dbReference type="SUPFAM" id="SSF81296">
    <property type="entry name" value="E set domains"/>
    <property type="match status" value="2"/>
</dbReference>
<dbReference type="InterPro" id="IPR050440">
    <property type="entry name" value="Laminin/Netrin_ECM"/>
</dbReference>
<dbReference type="PROSITE" id="PS51117">
    <property type="entry name" value="LAMININ_NTER"/>
    <property type="match status" value="1"/>
</dbReference>
<evidence type="ECO:0000256" key="7">
    <source>
        <dbReference type="ARBA" id="ARBA00023180"/>
    </source>
</evidence>
<accession>A0AAD9J7F8</accession>
<dbReference type="EMBL" id="JAODUP010000519">
    <property type="protein sequence ID" value="KAK2148047.1"/>
    <property type="molecule type" value="Genomic_DNA"/>
</dbReference>
<evidence type="ECO:0000256" key="8">
    <source>
        <dbReference type="ARBA" id="ARBA00023292"/>
    </source>
</evidence>
<keyword evidence="4" id="KW-0732">Signal</keyword>
<dbReference type="InterPro" id="IPR008211">
    <property type="entry name" value="Laminin_N"/>
</dbReference>
<dbReference type="FunFam" id="2.10.25.10:FF:000188">
    <property type="entry name" value="Laminin subunit gamma 2"/>
    <property type="match status" value="1"/>
</dbReference>
<evidence type="ECO:0000256" key="4">
    <source>
        <dbReference type="ARBA" id="ARBA00022729"/>
    </source>
</evidence>
<reference evidence="16" key="1">
    <citation type="journal article" date="2023" name="Mol. Biol. Evol.">
        <title>Third-Generation Sequencing Reveals the Adaptive Role of the Epigenome in Three Deep-Sea Polychaetes.</title>
        <authorList>
            <person name="Perez M."/>
            <person name="Aroh O."/>
            <person name="Sun Y."/>
            <person name="Lan Y."/>
            <person name="Juniper S.K."/>
            <person name="Young C.R."/>
            <person name="Angers B."/>
            <person name="Qian P.Y."/>
        </authorList>
    </citation>
    <scope>NUCLEOTIDE SEQUENCE</scope>
    <source>
        <strain evidence="16">P08H-3</strain>
    </source>
</reference>
<feature type="disulfide bond" evidence="9">
    <location>
        <begin position="750"/>
        <end position="759"/>
    </location>
</feature>
<keyword evidence="12" id="KW-0812">Transmembrane</keyword>
<dbReference type="InterPro" id="IPR013783">
    <property type="entry name" value="Ig-like_fold"/>
</dbReference>
<evidence type="ECO:0000256" key="1">
    <source>
        <dbReference type="ARBA" id="ARBA00004167"/>
    </source>
</evidence>
<dbReference type="GO" id="GO:0005576">
    <property type="term" value="C:extracellular region"/>
    <property type="evidence" value="ECO:0007669"/>
    <property type="project" value="UniProtKB-SubCell"/>
</dbReference>
<feature type="domain" description="Laminin EGF-like" evidence="14">
    <location>
        <begin position="675"/>
        <end position="727"/>
    </location>
</feature>
<keyword evidence="3" id="KW-0964">Secreted</keyword>
<dbReference type="PROSITE" id="PS00107">
    <property type="entry name" value="PROTEIN_KINASE_ATP"/>
    <property type="match status" value="1"/>
</dbReference>
<dbReference type="InterPro" id="IPR000719">
    <property type="entry name" value="Prot_kinase_dom"/>
</dbReference>